<accession>A0A9P6SU87</accession>
<keyword evidence="3" id="KW-1185">Reference proteome</keyword>
<evidence type="ECO:0000313" key="3">
    <source>
        <dbReference type="Proteomes" id="UP000749646"/>
    </source>
</evidence>
<gene>
    <name evidence="2" type="ORF">BGZ65_001918</name>
</gene>
<dbReference type="Proteomes" id="UP000749646">
    <property type="component" value="Unassembled WGS sequence"/>
</dbReference>
<feature type="compositionally biased region" description="Acidic residues" evidence="1">
    <location>
        <begin position="74"/>
        <end position="91"/>
    </location>
</feature>
<dbReference type="OrthoDB" id="2441075at2759"/>
<evidence type="ECO:0000256" key="1">
    <source>
        <dbReference type="SAM" id="MobiDB-lite"/>
    </source>
</evidence>
<name>A0A9P6SU87_9FUNG</name>
<dbReference type="AlphaFoldDB" id="A0A9P6SU87"/>
<feature type="compositionally biased region" description="Basic and acidic residues" evidence="1">
    <location>
        <begin position="42"/>
        <end position="54"/>
    </location>
</feature>
<organism evidence="2 3">
    <name type="scientific">Modicella reniformis</name>
    <dbReference type="NCBI Taxonomy" id="1440133"/>
    <lineage>
        <taxon>Eukaryota</taxon>
        <taxon>Fungi</taxon>
        <taxon>Fungi incertae sedis</taxon>
        <taxon>Mucoromycota</taxon>
        <taxon>Mortierellomycotina</taxon>
        <taxon>Mortierellomycetes</taxon>
        <taxon>Mortierellales</taxon>
        <taxon>Mortierellaceae</taxon>
        <taxon>Modicella</taxon>
    </lineage>
</organism>
<dbReference type="EMBL" id="JAAAHW010000370">
    <property type="protein sequence ID" value="KAG0003214.1"/>
    <property type="molecule type" value="Genomic_DNA"/>
</dbReference>
<proteinExistence type="predicted"/>
<reference evidence="2" key="1">
    <citation type="journal article" date="2020" name="Fungal Divers.">
        <title>Resolving the Mortierellaceae phylogeny through synthesis of multi-gene phylogenetics and phylogenomics.</title>
        <authorList>
            <person name="Vandepol N."/>
            <person name="Liber J."/>
            <person name="Desiro A."/>
            <person name="Na H."/>
            <person name="Kennedy M."/>
            <person name="Barry K."/>
            <person name="Grigoriev I.V."/>
            <person name="Miller A.N."/>
            <person name="O'Donnell K."/>
            <person name="Stajich J.E."/>
            <person name="Bonito G."/>
        </authorList>
    </citation>
    <scope>NUCLEOTIDE SEQUENCE</scope>
    <source>
        <strain evidence="2">MES-2147</strain>
    </source>
</reference>
<evidence type="ECO:0000313" key="2">
    <source>
        <dbReference type="EMBL" id="KAG0003214.1"/>
    </source>
</evidence>
<feature type="compositionally biased region" description="Acidic residues" evidence="1">
    <location>
        <begin position="99"/>
        <end position="118"/>
    </location>
</feature>
<sequence>MFWLQQRQSLSIKKGKSVATKGLVDAAANELPMAIQNESITGEERGSSTPPEKKRGARYQIRSASNKKTRGDDEAGDDEVGDVEGESEVFDGEVGYNEGDYEEDYEEGDNGAGVQDEENLSDVFRELREVEKDAELGFYPLIRALYCAARGKRFQTPDPKPALSTQQSFLWDFVYARLDTFRTMASSEQKDVFYTFHSHNETNLSKDAEQVSFAFPPIREQMRSYGVLVDVQDDVEEARLDDLKHQLRKDMSQFEEGSTGMMVAEILMILVKRCVPDKFGRAKRTESSSLFVWYAVWEILFASSAVEVEVGETVLRETQTDQVAIRAIVGPKAAVGRAGASGRKLDFRLIAAIKTGQRFEPFTLSNDEHKGLGSSDSTADIQRKKNMRLNKSIVMNGRVPMITGNVYQDVVGHEDLEHYVSI</sequence>
<comment type="caution">
    <text evidence="2">The sequence shown here is derived from an EMBL/GenBank/DDBJ whole genome shotgun (WGS) entry which is preliminary data.</text>
</comment>
<feature type="region of interest" description="Disordered" evidence="1">
    <location>
        <begin position="26"/>
        <end position="118"/>
    </location>
</feature>
<protein>
    <submittedName>
        <fullName evidence="2">Uncharacterized protein</fullName>
    </submittedName>
</protein>